<feature type="region of interest" description="Disordered" evidence="16">
    <location>
        <begin position="1103"/>
        <end position="1146"/>
    </location>
</feature>
<evidence type="ECO:0000256" key="16">
    <source>
        <dbReference type="SAM" id="MobiDB-lite"/>
    </source>
</evidence>
<dbReference type="Pfam" id="PF13087">
    <property type="entry name" value="AAA_12"/>
    <property type="match status" value="1"/>
</dbReference>
<dbReference type="RefSeq" id="XP_005103842.1">
    <property type="nucleotide sequence ID" value="XM_005103785.3"/>
</dbReference>
<dbReference type="SMART" id="SM00393">
    <property type="entry name" value="R3H"/>
    <property type="match status" value="1"/>
</dbReference>
<feature type="region of interest" description="Disordered" evidence="16">
    <location>
        <begin position="763"/>
        <end position="848"/>
    </location>
</feature>
<evidence type="ECO:0000256" key="8">
    <source>
        <dbReference type="ARBA" id="ARBA00022771"/>
    </source>
</evidence>
<accession>A0ABM0JXG6</accession>
<evidence type="ECO:0000259" key="18">
    <source>
        <dbReference type="PROSITE" id="PS51061"/>
    </source>
</evidence>
<dbReference type="PANTHER" id="PTHR43788">
    <property type="entry name" value="DNA2/NAM7 HELICASE FAMILY MEMBER"/>
    <property type="match status" value="1"/>
</dbReference>
<feature type="compositionally biased region" description="Basic and acidic residues" evidence="16">
    <location>
        <begin position="670"/>
        <end position="682"/>
    </location>
</feature>
<dbReference type="SUPFAM" id="SSF52540">
    <property type="entry name" value="P-loop containing nucleoside triphosphate hydrolases"/>
    <property type="match status" value="1"/>
</dbReference>
<dbReference type="PROSITE" id="PS51039">
    <property type="entry name" value="ZF_AN1"/>
    <property type="match status" value="1"/>
</dbReference>
<feature type="compositionally biased region" description="Polar residues" evidence="16">
    <location>
        <begin position="815"/>
        <end position="848"/>
    </location>
</feature>
<keyword evidence="8 15" id="KW-0863">Zinc-finger</keyword>
<comment type="catalytic activity">
    <reaction evidence="14">
        <text>ATP + H2O = ADP + phosphate + H(+)</text>
        <dbReference type="Rhea" id="RHEA:13065"/>
        <dbReference type="ChEBI" id="CHEBI:15377"/>
        <dbReference type="ChEBI" id="CHEBI:15378"/>
        <dbReference type="ChEBI" id="CHEBI:30616"/>
        <dbReference type="ChEBI" id="CHEBI:43474"/>
        <dbReference type="ChEBI" id="CHEBI:456216"/>
        <dbReference type="EC" id="3.6.4.12"/>
    </reaction>
    <physiologicalReaction direction="left-to-right" evidence="14">
        <dbReference type="Rhea" id="RHEA:13066"/>
    </physiologicalReaction>
</comment>
<dbReference type="InterPro" id="IPR035896">
    <property type="entry name" value="AN1-like_Znf"/>
</dbReference>
<feature type="compositionally biased region" description="Low complexity" evidence="16">
    <location>
        <begin position="787"/>
        <end position="801"/>
    </location>
</feature>
<dbReference type="Gene3D" id="3.40.50.300">
    <property type="entry name" value="P-loop containing nucleotide triphosphate hydrolases"/>
    <property type="match status" value="2"/>
</dbReference>
<evidence type="ECO:0000313" key="19">
    <source>
        <dbReference type="Proteomes" id="UP000694888"/>
    </source>
</evidence>
<evidence type="ECO:0000256" key="9">
    <source>
        <dbReference type="ARBA" id="ARBA00022801"/>
    </source>
</evidence>
<feature type="compositionally biased region" description="Basic and acidic residues" evidence="16">
    <location>
        <begin position="1003"/>
        <end position="1024"/>
    </location>
</feature>
<keyword evidence="9" id="KW-0378">Hydrolase</keyword>
<dbReference type="CDD" id="cd18044">
    <property type="entry name" value="DEXXQc_SMUBP2"/>
    <property type="match status" value="1"/>
</dbReference>
<dbReference type="Pfam" id="PF13086">
    <property type="entry name" value="AAA_11"/>
    <property type="match status" value="1"/>
</dbReference>
<dbReference type="InterPro" id="IPR014001">
    <property type="entry name" value="Helicase_ATP-bd"/>
</dbReference>
<proteinExistence type="inferred from homology"/>
<comment type="similarity">
    <text evidence="3">Belongs to the DNA2/NAM7 helicase family.</text>
</comment>
<organism evidence="19 20">
    <name type="scientific">Aplysia californica</name>
    <name type="common">California sea hare</name>
    <dbReference type="NCBI Taxonomy" id="6500"/>
    <lineage>
        <taxon>Eukaryota</taxon>
        <taxon>Metazoa</taxon>
        <taxon>Spiralia</taxon>
        <taxon>Lophotrochozoa</taxon>
        <taxon>Mollusca</taxon>
        <taxon>Gastropoda</taxon>
        <taxon>Heterobranchia</taxon>
        <taxon>Euthyneura</taxon>
        <taxon>Tectipleura</taxon>
        <taxon>Aplysiida</taxon>
        <taxon>Aplysioidea</taxon>
        <taxon>Aplysiidae</taxon>
        <taxon>Aplysia</taxon>
    </lineage>
</organism>
<evidence type="ECO:0000256" key="3">
    <source>
        <dbReference type="ARBA" id="ARBA00007913"/>
    </source>
</evidence>
<dbReference type="Pfam" id="PF01424">
    <property type="entry name" value="R3H"/>
    <property type="match status" value="1"/>
</dbReference>
<evidence type="ECO:0000256" key="4">
    <source>
        <dbReference type="ARBA" id="ARBA00012551"/>
    </source>
</evidence>
<dbReference type="PANTHER" id="PTHR43788:SF8">
    <property type="entry name" value="DNA-BINDING PROTEIN SMUBP-2"/>
    <property type="match status" value="1"/>
</dbReference>
<dbReference type="InterPro" id="IPR047187">
    <property type="entry name" value="SF1_C_Upf1"/>
</dbReference>
<keyword evidence="19" id="KW-1185">Reference proteome</keyword>
<evidence type="ECO:0000313" key="20">
    <source>
        <dbReference type="RefSeq" id="XP_005103842.1"/>
    </source>
</evidence>
<feature type="domain" description="R3H" evidence="18">
    <location>
        <begin position="703"/>
        <end position="767"/>
    </location>
</feature>
<dbReference type="Gene3D" id="3.30.1370.50">
    <property type="entry name" value="R3H-like domain"/>
    <property type="match status" value="1"/>
</dbReference>
<dbReference type="CDD" id="cd18808">
    <property type="entry name" value="SF1_C_Upf1"/>
    <property type="match status" value="1"/>
</dbReference>
<dbReference type="NCBIfam" id="TIGR00376">
    <property type="entry name" value="IGHMBP2 family helicase"/>
    <property type="match status" value="1"/>
</dbReference>
<dbReference type="InterPro" id="IPR004483">
    <property type="entry name" value="SMUBP-2/Hcs1-like"/>
</dbReference>
<dbReference type="InterPro" id="IPR001374">
    <property type="entry name" value="R3H_dom"/>
</dbReference>
<gene>
    <name evidence="20" type="primary">LOC101852639</name>
</gene>
<dbReference type="Pfam" id="PF21138">
    <property type="entry name" value="SMUBP-2_HCS1_1B"/>
    <property type="match status" value="1"/>
</dbReference>
<dbReference type="Pfam" id="PF01428">
    <property type="entry name" value="zf-AN1"/>
    <property type="match status" value="1"/>
</dbReference>
<dbReference type="InterPro" id="IPR003593">
    <property type="entry name" value="AAA+_ATPase"/>
</dbReference>
<feature type="compositionally biased region" description="Basic and acidic residues" evidence="16">
    <location>
        <begin position="1112"/>
        <end position="1146"/>
    </location>
</feature>
<evidence type="ECO:0000256" key="7">
    <source>
        <dbReference type="ARBA" id="ARBA00022741"/>
    </source>
</evidence>
<dbReference type="GO" id="GO:0003677">
    <property type="term" value="F:DNA binding"/>
    <property type="evidence" value="ECO:0007669"/>
    <property type="project" value="UniProtKB-KW"/>
</dbReference>
<evidence type="ECO:0000256" key="10">
    <source>
        <dbReference type="ARBA" id="ARBA00022806"/>
    </source>
</evidence>
<dbReference type="SMART" id="SM00382">
    <property type="entry name" value="AAA"/>
    <property type="match status" value="1"/>
</dbReference>
<feature type="region of interest" description="Disordered" evidence="16">
    <location>
        <begin position="670"/>
        <end position="705"/>
    </location>
</feature>
<dbReference type="InterPro" id="IPR050534">
    <property type="entry name" value="Coronavir_polyprotein_1ab"/>
</dbReference>
<dbReference type="SUPFAM" id="SSF82708">
    <property type="entry name" value="R3H domain"/>
    <property type="match status" value="1"/>
</dbReference>
<dbReference type="InterPro" id="IPR041677">
    <property type="entry name" value="DNA2/NAM7_AAA_11"/>
</dbReference>
<keyword evidence="7" id="KW-0547">Nucleotide-binding</keyword>
<feature type="region of interest" description="Disordered" evidence="16">
    <location>
        <begin position="901"/>
        <end position="923"/>
    </location>
</feature>
<evidence type="ECO:0000256" key="6">
    <source>
        <dbReference type="ARBA" id="ARBA00022723"/>
    </source>
</evidence>
<evidence type="ECO:0000256" key="13">
    <source>
        <dbReference type="ARBA" id="ARBA00023242"/>
    </source>
</evidence>
<dbReference type="PROSITE" id="PS51061">
    <property type="entry name" value="R3H"/>
    <property type="match status" value="1"/>
</dbReference>
<feature type="compositionally biased region" description="Polar residues" evidence="16">
    <location>
        <begin position="974"/>
        <end position="996"/>
    </location>
</feature>
<dbReference type="SMART" id="SM00487">
    <property type="entry name" value="DEXDc"/>
    <property type="match status" value="1"/>
</dbReference>
<keyword evidence="6" id="KW-0479">Metal-binding</keyword>
<keyword evidence="13" id="KW-0539">Nucleus</keyword>
<evidence type="ECO:0000256" key="5">
    <source>
        <dbReference type="ARBA" id="ARBA00022490"/>
    </source>
</evidence>
<name>A0ABM0JXG6_APLCA</name>
<reference evidence="20" key="1">
    <citation type="submission" date="2025-08" db="UniProtKB">
        <authorList>
            <consortium name="RefSeq"/>
        </authorList>
    </citation>
    <scope>IDENTIFICATION</scope>
</reference>
<dbReference type="GeneID" id="101852639"/>
<feature type="domain" description="AN1-type" evidence="17">
    <location>
        <begin position="1044"/>
        <end position="1093"/>
    </location>
</feature>
<evidence type="ECO:0000256" key="14">
    <source>
        <dbReference type="ARBA" id="ARBA00048432"/>
    </source>
</evidence>
<dbReference type="InterPro" id="IPR041679">
    <property type="entry name" value="DNA2/NAM7-like_C"/>
</dbReference>
<dbReference type="InterPro" id="IPR048761">
    <property type="entry name" value="SMUBP-2_HCS1_1B"/>
</dbReference>
<evidence type="ECO:0000256" key="11">
    <source>
        <dbReference type="ARBA" id="ARBA00022833"/>
    </source>
</evidence>
<keyword evidence="11" id="KW-0862">Zinc</keyword>
<sequence length="1146" mass="125652">MAVEEFVGKTLDLLDKEREAEIEETQSLLSSLSAKELERKGVCLLKLQLKSRRSGLYGRMLATFEPRVKSGDKNAKPELPSHNITPGDIVGVAEMKSEPTDKPLITGIVSQVTSSHIAVACDESQDIFELNEDELFKLTKLANDVTYRRLKATLNELLKYRSGPSQRLIDTFFCLAEVSEPSGDFPITFVNESLDASQREAVRFALSQREVAVIHGPPGTGKTTTVVELIVQAVRQGMKVLATAPSNIAVDNLVERLAGFKQRIVRIGHPARLLTHLQKFSLDAIVAGSEEKSIVKDVRTDMQKVLSKMKKARGRGERIALREEMKLLRREASEREAAATREILSRADVVLVTLTSSSPEGPLKYLKDDHFDLVVIDECSQALEAACWISLLRAPRCVLAGDHLQLPPTILSKEAAKEGLELTLMERLLKMLSEEKGRDVVRMLTTQYRMHQDIMSWASEQLYQGKLTAHPSVATHLLGDLEEVGESDSDMAATPLLLIDTAGCDLGELDLPEEVSKGNEGEADIVAARVEELVDLGLKPVDIAVIAPYNLQVDLLRIRLLGRYPDLEVKSVDGFQGREKEAVIISMVRSNSNGEVGFLAERRRINVAVTRARRHLTVVCDSETVSHDAFIKSLIDYMMDKGEVWSAHQYIQDGKVSGTFSRPARLVDAIDHAPQKKTDKRSNQSSSKAQQRPAKEKTLKSSEEKAVEFRKQLEQFLADPGQTTLHFPASLNSHDRMVVHEVSQLLGLCHVSVGEGEERHIQVSKSSSGLVDGTVNTSTSSGNLTPTDATADSSVVDVDTTPMCATPSHGGQRDMTGSQRSGGTVGNGSFSNDNKQSSGTGKKMSSVTSDTTCLSDCKEVELHNSDMCDGGDRGVTEGARTIIDQDQVSQDLISHNVQNTTEKKVEKGRKNNKGVQKSGENAGKIGETCLGASSEAAVEKSACSVCEKEVLKANLPLHELHCQRRVRAEAAGSSDVSSGDRTGERSQAQGKPSSASVKKKDMRLKEKKNQKEKGKPKETHVQKAADALKKIDDDDFEGLIASITELDSKCAFKKCKTLTNTLGRHCDFCTRRFCLSHLMPEIHGCGSAAKDAARRIISRDGVLHQGSGVPNRKPDQTKRAHLENRLEKKLGEMAGRRSKNLEKKKS</sequence>
<keyword evidence="10" id="KW-0347">Helicase</keyword>
<dbReference type="Proteomes" id="UP000694888">
    <property type="component" value="Unplaced"/>
</dbReference>
<evidence type="ECO:0000256" key="12">
    <source>
        <dbReference type="ARBA" id="ARBA00022840"/>
    </source>
</evidence>
<keyword evidence="5" id="KW-0963">Cytoplasm</keyword>
<dbReference type="EC" id="3.6.4.12" evidence="4"/>
<evidence type="ECO:0000256" key="2">
    <source>
        <dbReference type="ARBA" id="ARBA00004496"/>
    </source>
</evidence>
<keyword evidence="20" id="KW-0238">DNA-binding</keyword>
<feature type="compositionally biased region" description="Polar residues" evidence="16">
    <location>
        <begin position="763"/>
        <end position="786"/>
    </location>
</feature>
<dbReference type="SUPFAM" id="SSF118310">
    <property type="entry name" value="AN1-like Zinc finger"/>
    <property type="match status" value="1"/>
</dbReference>
<feature type="compositionally biased region" description="Basic and acidic residues" evidence="16">
    <location>
        <begin position="693"/>
        <end position="705"/>
    </location>
</feature>
<dbReference type="InterPro" id="IPR036867">
    <property type="entry name" value="R3H_dom_sf"/>
</dbReference>
<evidence type="ECO:0000256" key="15">
    <source>
        <dbReference type="PROSITE-ProRule" id="PRU00449"/>
    </source>
</evidence>
<protein>
    <recommendedName>
        <fullName evidence="4">DNA helicase</fullName>
        <ecNumber evidence="4">3.6.4.12</ecNumber>
    </recommendedName>
</protein>
<comment type="subcellular location">
    <subcellularLocation>
        <location evidence="2">Cytoplasm</location>
    </subcellularLocation>
    <subcellularLocation>
        <location evidence="1">Nucleus</location>
    </subcellularLocation>
</comment>
<dbReference type="InterPro" id="IPR027417">
    <property type="entry name" value="P-loop_NTPase"/>
</dbReference>
<dbReference type="SMART" id="SM00154">
    <property type="entry name" value="ZnF_AN1"/>
    <property type="match status" value="1"/>
</dbReference>
<dbReference type="Gene3D" id="2.40.30.270">
    <property type="match status" value="1"/>
</dbReference>
<keyword evidence="12" id="KW-0067">ATP-binding</keyword>
<dbReference type="InterPro" id="IPR000058">
    <property type="entry name" value="Znf_AN1"/>
</dbReference>
<feature type="region of interest" description="Disordered" evidence="16">
    <location>
        <begin position="969"/>
        <end position="1024"/>
    </location>
</feature>
<evidence type="ECO:0000259" key="17">
    <source>
        <dbReference type="PROSITE" id="PS51039"/>
    </source>
</evidence>
<dbReference type="Gene3D" id="4.10.1110.10">
    <property type="entry name" value="AN1-like Zinc finger"/>
    <property type="match status" value="1"/>
</dbReference>
<evidence type="ECO:0000256" key="1">
    <source>
        <dbReference type="ARBA" id="ARBA00004123"/>
    </source>
</evidence>